<name>A0A2M7QF33_9BACT</name>
<evidence type="ECO:0000313" key="2">
    <source>
        <dbReference type="EMBL" id="PIY69362.1"/>
    </source>
</evidence>
<sequence length="54" mass="6300">MINIQNLKKNFPIFQNNPDLTYLDSTATTLKPLSVIRKMDEYYGQYSANIFRGI</sequence>
<dbReference type="Gene3D" id="3.40.640.10">
    <property type="entry name" value="Type I PLP-dependent aspartate aminotransferase-like (Major domain)"/>
    <property type="match status" value="1"/>
</dbReference>
<dbReference type="InterPro" id="IPR015422">
    <property type="entry name" value="PyrdxlP-dep_Trfase_small"/>
</dbReference>
<dbReference type="Pfam" id="PF00266">
    <property type="entry name" value="Aminotran_5"/>
    <property type="match status" value="1"/>
</dbReference>
<dbReference type="Gene3D" id="3.90.1150.10">
    <property type="entry name" value="Aspartate Aminotransferase, domain 1"/>
    <property type="match status" value="1"/>
</dbReference>
<proteinExistence type="predicted"/>
<feature type="domain" description="Aminotransferase class V" evidence="1">
    <location>
        <begin position="21"/>
        <end position="53"/>
    </location>
</feature>
<evidence type="ECO:0000313" key="3">
    <source>
        <dbReference type="Proteomes" id="UP000230108"/>
    </source>
</evidence>
<comment type="caution">
    <text evidence="2">The sequence shown here is derived from an EMBL/GenBank/DDBJ whole genome shotgun (WGS) entry which is preliminary data.</text>
</comment>
<dbReference type="SUPFAM" id="SSF53383">
    <property type="entry name" value="PLP-dependent transferases"/>
    <property type="match status" value="1"/>
</dbReference>
<evidence type="ECO:0000259" key="1">
    <source>
        <dbReference type="Pfam" id="PF00266"/>
    </source>
</evidence>
<organism evidence="2 3">
    <name type="scientific">Candidatus Roizmanbacteria bacterium CG_4_10_14_0_8_um_filter_39_9</name>
    <dbReference type="NCBI Taxonomy" id="1974829"/>
    <lineage>
        <taxon>Bacteria</taxon>
        <taxon>Candidatus Roizmaniibacteriota</taxon>
    </lineage>
</organism>
<accession>A0A2M7QF33</accession>
<protein>
    <submittedName>
        <fullName evidence="2">Cysteine desulfurase</fullName>
    </submittedName>
</protein>
<dbReference type="InterPro" id="IPR015421">
    <property type="entry name" value="PyrdxlP-dep_Trfase_major"/>
</dbReference>
<dbReference type="InterPro" id="IPR015424">
    <property type="entry name" value="PyrdxlP-dep_Trfase"/>
</dbReference>
<dbReference type="AlphaFoldDB" id="A0A2M7QF33"/>
<gene>
    <name evidence="2" type="ORF">COY90_01055</name>
</gene>
<dbReference type="EMBL" id="PFLF01000030">
    <property type="protein sequence ID" value="PIY69362.1"/>
    <property type="molecule type" value="Genomic_DNA"/>
</dbReference>
<reference evidence="3" key="1">
    <citation type="submission" date="2017-09" db="EMBL/GenBank/DDBJ databases">
        <title>Depth-based differentiation of microbial function through sediment-hosted aquifers and enrichment of novel symbionts in the deep terrestrial subsurface.</title>
        <authorList>
            <person name="Probst A.J."/>
            <person name="Ladd B."/>
            <person name="Jarett J.K."/>
            <person name="Geller-Mcgrath D.E."/>
            <person name="Sieber C.M.K."/>
            <person name="Emerson J.B."/>
            <person name="Anantharaman K."/>
            <person name="Thomas B.C."/>
            <person name="Malmstrom R."/>
            <person name="Stieglmeier M."/>
            <person name="Klingl A."/>
            <person name="Woyke T."/>
            <person name="Ryan C.M."/>
            <person name="Banfield J.F."/>
        </authorList>
    </citation>
    <scope>NUCLEOTIDE SEQUENCE [LARGE SCALE GENOMIC DNA]</scope>
</reference>
<feature type="non-terminal residue" evidence="2">
    <location>
        <position position="54"/>
    </location>
</feature>
<dbReference type="InterPro" id="IPR000192">
    <property type="entry name" value="Aminotrans_V_dom"/>
</dbReference>
<dbReference type="Proteomes" id="UP000230108">
    <property type="component" value="Unassembled WGS sequence"/>
</dbReference>